<organism evidence="2 3">
    <name type="scientific">Thalassobaculum fulvum</name>
    <dbReference type="NCBI Taxonomy" id="1633335"/>
    <lineage>
        <taxon>Bacteria</taxon>
        <taxon>Pseudomonadati</taxon>
        <taxon>Pseudomonadota</taxon>
        <taxon>Alphaproteobacteria</taxon>
        <taxon>Rhodospirillales</taxon>
        <taxon>Thalassobaculaceae</taxon>
        <taxon>Thalassobaculum</taxon>
    </lineage>
</organism>
<dbReference type="AlphaFoldDB" id="A0A918XNP8"/>
<dbReference type="EMBL" id="BMZS01000001">
    <property type="protein sequence ID" value="GHD39939.1"/>
    <property type="molecule type" value="Genomic_DNA"/>
</dbReference>
<reference evidence="2" key="1">
    <citation type="journal article" date="2014" name="Int. J. Syst. Evol. Microbiol.">
        <title>Complete genome sequence of Corynebacterium casei LMG S-19264T (=DSM 44701T), isolated from a smear-ripened cheese.</title>
        <authorList>
            <consortium name="US DOE Joint Genome Institute (JGI-PGF)"/>
            <person name="Walter F."/>
            <person name="Albersmeier A."/>
            <person name="Kalinowski J."/>
            <person name="Ruckert C."/>
        </authorList>
    </citation>
    <scope>NUCLEOTIDE SEQUENCE</scope>
    <source>
        <strain evidence="2">KCTC 42651</strain>
    </source>
</reference>
<accession>A0A918XNP8</accession>
<reference evidence="2" key="2">
    <citation type="submission" date="2020-09" db="EMBL/GenBank/DDBJ databases">
        <authorList>
            <person name="Sun Q."/>
            <person name="Kim S."/>
        </authorList>
    </citation>
    <scope>NUCLEOTIDE SEQUENCE</scope>
    <source>
        <strain evidence="2">KCTC 42651</strain>
    </source>
</reference>
<proteinExistence type="predicted"/>
<comment type="caution">
    <text evidence="2">The sequence shown here is derived from an EMBL/GenBank/DDBJ whole genome shotgun (WGS) entry which is preliminary data.</text>
</comment>
<dbReference type="Pfam" id="PF01832">
    <property type="entry name" value="Glucosaminidase"/>
    <property type="match status" value="1"/>
</dbReference>
<sequence>MAVGLLLLPLLGLAMLPPGSDIGGIVEAARASRARSAVPHHPVHVESADRLDALFERLGYDLDAVAEGSAPVPPVVLASLPPDLAEATPVDRRKALFIRAALPIVMAANAAVLEERAGLRSLLARVEAGRRIPRELRHRFRRTAERYGLADLEAEPAGIRRLLRRVDAVPVSLALAQAISESGWGSSRFALAGNALFGQWTWDAAAGMVPAARPAGATHRVRAFRTLGDSARAYLLNLNTHPAYAALREARAAARRDHGTLPAGEDLARALTRYSERGDAYVADIVALIRQNRLARLDEATLADARRYATAAADATIEG</sequence>
<dbReference type="RefSeq" id="WP_189987109.1">
    <property type="nucleotide sequence ID" value="NZ_BMZS01000001.1"/>
</dbReference>
<evidence type="ECO:0000259" key="1">
    <source>
        <dbReference type="Pfam" id="PF01832"/>
    </source>
</evidence>
<keyword evidence="3" id="KW-1185">Reference proteome</keyword>
<dbReference type="Proteomes" id="UP000630353">
    <property type="component" value="Unassembled WGS sequence"/>
</dbReference>
<dbReference type="InterPro" id="IPR002901">
    <property type="entry name" value="MGlyc_endo_b_GlcNAc-like_dom"/>
</dbReference>
<name>A0A918XNP8_9PROT</name>
<evidence type="ECO:0000313" key="2">
    <source>
        <dbReference type="EMBL" id="GHD39939.1"/>
    </source>
</evidence>
<evidence type="ECO:0000313" key="3">
    <source>
        <dbReference type="Proteomes" id="UP000630353"/>
    </source>
</evidence>
<dbReference type="PANTHER" id="PTHR40572">
    <property type="entry name" value="PROTEIN BAX"/>
    <property type="match status" value="1"/>
</dbReference>
<feature type="domain" description="Mannosyl-glycoprotein endo-beta-N-acetylglucosamidase-like" evidence="1">
    <location>
        <begin position="165"/>
        <end position="293"/>
    </location>
</feature>
<gene>
    <name evidence="2" type="ORF">GCM10017083_02630</name>
</gene>
<protein>
    <submittedName>
        <fullName evidence="2">Glucosaminidase</fullName>
    </submittedName>
</protein>
<dbReference type="GO" id="GO:0004040">
    <property type="term" value="F:amidase activity"/>
    <property type="evidence" value="ECO:0007669"/>
    <property type="project" value="InterPro"/>
</dbReference>
<dbReference type="InterPro" id="IPR053195">
    <property type="entry name" value="Bax-like"/>
</dbReference>
<dbReference type="PANTHER" id="PTHR40572:SF1">
    <property type="entry name" value="PROTEIN BAX"/>
    <property type="match status" value="1"/>
</dbReference>
<dbReference type="Gene3D" id="1.10.530.10">
    <property type="match status" value="1"/>
</dbReference>